<dbReference type="AlphaFoldDB" id="A0ABD5SEV8"/>
<evidence type="ECO:0000313" key="1">
    <source>
        <dbReference type="EMBL" id="MFC6754932.1"/>
    </source>
</evidence>
<sequence length="68" mass="7702">GLADHRTELRAALSADAYDDLRQRWRELGRDVIEGMREGSYERLELVPFEVTVGRVPDGRSTDGRATN</sequence>
<keyword evidence="2" id="KW-1185">Reference proteome</keyword>
<organism evidence="1 2">
    <name type="scientific">Halorubrum tibetense</name>
    <dbReference type="NCBI Taxonomy" id="175631"/>
    <lineage>
        <taxon>Archaea</taxon>
        <taxon>Methanobacteriati</taxon>
        <taxon>Methanobacteriota</taxon>
        <taxon>Stenosarchaea group</taxon>
        <taxon>Halobacteria</taxon>
        <taxon>Halobacteriales</taxon>
        <taxon>Haloferacaceae</taxon>
        <taxon>Halorubrum</taxon>
    </lineage>
</organism>
<dbReference type="Proteomes" id="UP001596442">
    <property type="component" value="Unassembled WGS sequence"/>
</dbReference>
<accession>A0ABD5SEV8</accession>
<proteinExistence type="predicted"/>
<evidence type="ECO:0008006" key="3">
    <source>
        <dbReference type="Google" id="ProtNLM"/>
    </source>
</evidence>
<comment type="caution">
    <text evidence="1">The sequence shown here is derived from an EMBL/GenBank/DDBJ whole genome shotgun (WGS) entry which is preliminary data.</text>
</comment>
<reference evidence="1 2" key="1">
    <citation type="journal article" date="2019" name="Int. J. Syst. Evol. Microbiol.">
        <title>The Global Catalogue of Microorganisms (GCM) 10K type strain sequencing project: providing services to taxonomists for standard genome sequencing and annotation.</title>
        <authorList>
            <consortium name="The Broad Institute Genomics Platform"/>
            <consortium name="The Broad Institute Genome Sequencing Center for Infectious Disease"/>
            <person name="Wu L."/>
            <person name="Ma J."/>
        </authorList>
    </citation>
    <scope>NUCLEOTIDE SEQUENCE [LARGE SCALE GENOMIC DNA]</scope>
    <source>
        <strain evidence="1 2">CGMCC 1.3239</strain>
    </source>
</reference>
<feature type="non-terminal residue" evidence="1">
    <location>
        <position position="1"/>
    </location>
</feature>
<dbReference type="EMBL" id="JBHSWW010000436">
    <property type="protein sequence ID" value="MFC6754932.1"/>
    <property type="molecule type" value="Genomic_DNA"/>
</dbReference>
<protein>
    <recommendedName>
        <fullName evidence="3">SAM-dependent methyltransferase</fullName>
    </recommendedName>
</protein>
<evidence type="ECO:0000313" key="2">
    <source>
        <dbReference type="Proteomes" id="UP001596442"/>
    </source>
</evidence>
<name>A0ABD5SEV8_9EURY</name>
<gene>
    <name evidence="1" type="ORF">ACFQEU_15920</name>
</gene>